<protein>
    <submittedName>
        <fullName evidence="11">Protein kinase</fullName>
    </submittedName>
</protein>
<evidence type="ECO:0000259" key="10">
    <source>
        <dbReference type="PROSITE" id="PS50011"/>
    </source>
</evidence>
<dbReference type="InterPro" id="IPR008266">
    <property type="entry name" value="Tyr_kinase_AS"/>
</dbReference>
<evidence type="ECO:0000256" key="4">
    <source>
        <dbReference type="ARBA" id="ARBA00022741"/>
    </source>
</evidence>
<comment type="similarity">
    <text evidence="1">Belongs to the protein kinase superfamily. STE Ser/Thr protein kinase family. STE20 subfamily.</text>
</comment>
<evidence type="ECO:0000256" key="9">
    <source>
        <dbReference type="SAM" id="Phobius"/>
    </source>
</evidence>
<keyword evidence="9" id="KW-0472">Membrane</keyword>
<dbReference type="SUPFAM" id="SSF56112">
    <property type="entry name" value="Protein kinase-like (PK-like)"/>
    <property type="match status" value="1"/>
</dbReference>
<feature type="transmembrane region" description="Helical" evidence="9">
    <location>
        <begin position="361"/>
        <end position="382"/>
    </location>
</feature>
<organism evidence="11 12">
    <name type="scientific">Paeniglutamicibacter terrestris</name>
    <dbReference type="NCBI Taxonomy" id="2723403"/>
    <lineage>
        <taxon>Bacteria</taxon>
        <taxon>Bacillati</taxon>
        <taxon>Actinomycetota</taxon>
        <taxon>Actinomycetes</taxon>
        <taxon>Micrococcales</taxon>
        <taxon>Micrococcaceae</taxon>
        <taxon>Paeniglutamicibacter</taxon>
    </lineage>
</organism>
<comment type="catalytic activity">
    <reaction evidence="8">
        <text>L-seryl-[protein] + ATP = O-phospho-L-seryl-[protein] + ADP + H(+)</text>
        <dbReference type="Rhea" id="RHEA:17989"/>
        <dbReference type="Rhea" id="RHEA-COMP:9863"/>
        <dbReference type="Rhea" id="RHEA-COMP:11604"/>
        <dbReference type="ChEBI" id="CHEBI:15378"/>
        <dbReference type="ChEBI" id="CHEBI:29999"/>
        <dbReference type="ChEBI" id="CHEBI:30616"/>
        <dbReference type="ChEBI" id="CHEBI:83421"/>
        <dbReference type="ChEBI" id="CHEBI:456216"/>
        <dbReference type="EC" id="2.7.11.1"/>
    </reaction>
</comment>
<gene>
    <name evidence="11" type="ORF">HED64_17340</name>
</gene>
<keyword evidence="6" id="KW-0067">ATP-binding</keyword>
<evidence type="ECO:0000256" key="2">
    <source>
        <dbReference type="ARBA" id="ARBA00022527"/>
    </source>
</evidence>
<dbReference type="PANTHER" id="PTHR48012:SF10">
    <property type="entry name" value="FI20177P1"/>
    <property type="match status" value="1"/>
</dbReference>
<evidence type="ECO:0000256" key="3">
    <source>
        <dbReference type="ARBA" id="ARBA00022679"/>
    </source>
</evidence>
<keyword evidence="9" id="KW-1133">Transmembrane helix</keyword>
<dbReference type="InterPro" id="IPR011009">
    <property type="entry name" value="Kinase-like_dom_sf"/>
</dbReference>
<name>A0ABX1G876_9MICC</name>
<evidence type="ECO:0000313" key="11">
    <source>
        <dbReference type="EMBL" id="NKG22465.1"/>
    </source>
</evidence>
<keyword evidence="9" id="KW-0812">Transmembrane</keyword>
<evidence type="ECO:0000256" key="5">
    <source>
        <dbReference type="ARBA" id="ARBA00022777"/>
    </source>
</evidence>
<dbReference type="RefSeq" id="WP_168153239.1">
    <property type="nucleotide sequence ID" value="NZ_JAAWVT010000011.1"/>
</dbReference>
<dbReference type="InterPro" id="IPR000719">
    <property type="entry name" value="Prot_kinase_dom"/>
</dbReference>
<proteinExistence type="inferred from homology"/>
<dbReference type="InterPro" id="IPR050629">
    <property type="entry name" value="STE20/SPS1-PAK"/>
</dbReference>
<dbReference type="Gene3D" id="1.10.510.10">
    <property type="entry name" value="Transferase(Phosphotransferase) domain 1"/>
    <property type="match status" value="1"/>
</dbReference>
<keyword evidence="2" id="KW-0723">Serine/threonine-protein kinase</keyword>
<keyword evidence="3" id="KW-0808">Transferase</keyword>
<evidence type="ECO:0000313" key="12">
    <source>
        <dbReference type="Proteomes" id="UP000746595"/>
    </source>
</evidence>
<comment type="catalytic activity">
    <reaction evidence="7">
        <text>L-threonyl-[protein] + ATP = O-phospho-L-threonyl-[protein] + ADP + H(+)</text>
        <dbReference type="Rhea" id="RHEA:46608"/>
        <dbReference type="Rhea" id="RHEA-COMP:11060"/>
        <dbReference type="Rhea" id="RHEA-COMP:11605"/>
        <dbReference type="ChEBI" id="CHEBI:15378"/>
        <dbReference type="ChEBI" id="CHEBI:30013"/>
        <dbReference type="ChEBI" id="CHEBI:30616"/>
        <dbReference type="ChEBI" id="CHEBI:61977"/>
        <dbReference type="ChEBI" id="CHEBI:456216"/>
        <dbReference type="EC" id="2.7.11.1"/>
    </reaction>
</comment>
<evidence type="ECO:0000256" key="8">
    <source>
        <dbReference type="ARBA" id="ARBA00048679"/>
    </source>
</evidence>
<dbReference type="PROSITE" id="PS50011">
    <property type="entry name" value="PROTEIN_KINASE_DOM"/>
    <property type="match status" value="1"/>
</dbReference>
<feature type="domain" description="Protein kinase" evidence="10">
    <location>
        <begin position="16"/>
        <end position="251"/>
    </location>
</feature>
<evidence type="ECO:0000256" key="1">
    <source>
        <dbReference type="ARBA" id="ARBA00008874"/>
    </source>
</evidence>
<keyword evidence="4" id="KW-0547">Nucleotide-binding</keyword>
<dbReference type="GO" id="GO:0016301">
    <property type="term" value="F:kinase activity"/>
    <property type="evidence" value="ECO:0007669"/>
    <property type="project" value="UniProtKB-KW"/>
</dbReference>
<keyword evidence="5 11" id="KW-0418">Kinase</keyword>
<sequence length="547" mass="59365">MESYDKPPAFPSMDGYRTLRHLDDGAHGLVFVVEEEATHVERAIKILRGVASEMAGEINWGPLEHEFLVDVLGTITTSLGPGILMEYCPAGSAANVVAVRGPLSVGETITVMAPIAEALDFLHARGMTHGDLSPRNILFTAEGKPKLGDYGMHRRLGQSPGDFATSGFCAPESSQQSISGILEPARDIYALAACTWYLLTGRPPSSTVNRTPLGAMVPEVNDEFARLLEQCLDIDPKNRPTAAQFGQRIFVAGEPLAVELSSAVEPEALKHMTTTRQVPAGAGLLGWHRRQGHRSVADKELLKQRTAQIKAQQRRVPRRLRAVMGKTVILPEQDVLEQESAEAPWSTMHKVHGLRHGNRRIVLGAFAGLLAVILAGSGAYAFKRSSDQNVLVNPTDQVSTQSVIHDPLAGSSQQRTPGNVQEIILAAAELSSGRDKALMKGDSKQLERLHVKGAPALATDVEVLSRMKKLGVHLEGLQTRLSDVVVLPSSAENEVVLDATSVQSSYRYMDAGGEVIVSAKQPETQRVQMILRRVNGVWRLWQVSAAR</sequence>
<comment type="caution">
    <text evidence="11">The sequence shown here is derived from an EMBL/GenBank/DDBJ whole genome shotgun (WGS) entry which is preliminary data.</text>
</comment>
<dbReference type="PANTHER" id="PTHR48012">
    <property type="entry name" value="STERILE20-LIKE KINASE, ISOFORM B-RELATED"/>
    <property type="match status" value="1"/>
</dbReference>
<evidence type="ECO:0000256" key="6">
    <source>
        <dbReference type="ARBA" id="ARBA00022840"/>
    </source>
</evidence>
<keyword evidence="12" id="KW-1185">Reference proteome</keyword>
<evidence type="ECO:0000256" key="7">
    <source>
        <dbReference type="ARBA" id="ARBA00047899"/>
    </source>
</evidence>
<dbReference type="EMBL" id="JAAWVT010000011">
    <property type="protein sequence ID" value="NKG22465.1"/>
    <property type="molecule type" value="Genomic_DNA"/>
</dbReference>
<dbReference type="Pfam" id="PF00069">
    <property type="entry name" value="Pkinase"/>
    <property type="match status" value="1"/>
</dbReference>
<dbReference type="PROSITE" id="PS00109">
    <property type="entry name" value="PROTEIN_KINASE_TYR"/>
    <property type="match status" value="1"/>
</dbReference>
<dbReference type="Proteomes" id="UP000746595">
    <property type="component" value="Unassembled WGS sequence"/>
</dbReference>
<reference evidence="11 12" key="1">
    <citation type="submission" date="2020-04" db="EMBL/GenBank/DDBJ databases">
        <title>Paeniglutamicibacter sp. ANT13_2, a novel actinomycete isolated from sediment in Antarctica.</title>
        <authorList>
            <person name="Sakdapetsiri C."/>
            <person name="Pinyakong O."/>
        </authorList>
    </citation>
    <scope>NUCLEOTIDE SEQUENCE [LARGE SCALE GENOMIC DNA]</scope>
    <source>
        <strain evidence="11 12">ANT13_2</strain>
    </source>
</reference>
<accession>A0ABX1G876</accession>